<evidence type="ECO:0000313" key="6">
    <source>
        <dbReference type="EMBL" id="EIW84706.1"/>
    </source>
</evidence>
<keyword evidence="7" id="KW-1185">Reference proteome</keyword>
<dbReference type="InterPro" id="IPR036188">
    <property type="entry name" value="FAD/NAD-bd_sf"/>
</dbReference>
<dbReference type="AlphaFoldDB" id="A0A5M3N0A5"/>
<dbReference type="InterPro" id="IPR050346">
    <property type="entry name" value="FMO-like"/>
</dbReference>
<evidence type="ECO:0000256" key="4">
    <source>
        <dbReference type="SAM" id="SignalP"/>
    </source>
</evidence>
<comment type="caution">
    <text evidence="6">The sequence shown here is derived from an EMBL/GenBank/DDBJ whole genome shotgun (WGS) entry which is preliminary data.</text>
</comment>
<dbReference type="SUPFAM" id="SSF51905">
    <property type="entry name" value="FAD/NAD(P)-binding domain"/>
    <property type="match status" value="2"/>
</dbReference>
<keyword evidence="2" id="KW-0274">FAD</keyword>
<dbReference type="OMA" id="EYRRPEN"/>
<dbReference type="KEGG" id="cput:CONPUDRAFT_116859"/>
<accession>A0A5M3N0A5</accession>
<feature type="chain" id="PRO_5024421561" evidence="4">
    <location>
        <begin position="22"/>
        <end position="547"/>
    </location>
</feature>
<sequence>MLTAFLPFVALIALLVGQSLALVQHPFSETIFQDEEYHLRRPVRRVAIIGAGPSGLVTYRELAQAGFEVRLFERDGVPGGNWHYTEETAADAPVPNAHIPIGDYVPSLPPKYAILPYSEIHQNAEWMRIDHRGPKPVWDTLTSNAPAPLQQVPELPWPEGTPWKLTQYQLRNYVRAFASFHGVNSNDDNPAASYNTRVELVEKLVNADGEEEGWRLWLKKLEVFRNGTSEASWWTEDFDAVAIASGRYQAPFMPPIPGLAELVKHFPDEIMHARQYRRPQSLANKTVMVIGAATSGAEISRDINRWAGKVYQSIKANTSGETNSDDAINYILRLPANTTKVPQIKQFLPLDGASSIRDARVELINGTILTGIDHFILATGYRYSFPFLPQYYDDDVSSSLAPSIPPNSSSTTFLPLDGTHIRELYQDLFWIRDPTIAFLGINFGPGVQTFLFTDYLALALAKVWSETAFLPNQDEMWRIHEERVHAQGGHGHGLHLIESSRFKQDIRYFVGWLNDAAVRYGGKQIEGLPKYYEEVKSYFLKAISGGH</sequence>
<dbReference type="GeneID" id="19199268"/>
<keyword evidence="3" id="KW-0560">Oxidoreductase</keyword>
<feature type="domain" description="FAD/NAD(P)-binding" evidence="5">
    <location>
        <begin position="45"/>
        <end position="310"/>
    </location>
</feature>
<evidence type="ECO:0000256" key="3">
    <source>
        <dbReference type="ARBA" id="ARBA00023002"/>
    </source>
</evidence>
<name>A0A5M3N0A5_CONPW</name>
<dbReference type="EMBL" id="JH711574">
    <property type="protein sequence ID" value="EIW84706.1"/>
    <property type="molecule type" value="Genomic_DNA"/>
</dbReference>
<proteinExistence type="predicted"/>
<evidence type="ECO:0000313" key="7">
    <source>
        <dbReference type="Proteomes" id="UP000053558"/>
    </source>
</evidence>
<dbReference type="PANTHER" id="PTHR23023">
    <property type="entry name" value="DIMETHYLANILINE MONOOXYGENASE"/>
    <property type="match status" value="1"/>
</dbReference>
<protein>
    <submittedName>
        <fullName evidence="6">FAD/NAD(P)-binding domain-containing protein</fullName>
    </submittedName>
</protein>
<evidence type="ECO:0000256" key="1">
    <source>
        <dbReference type="ARBA" id="ARBA00022630"/>
    </source>
</evidence>
<keyword evidence="1" id="KW-0285">Flavoprotein</keyword>
<gene>
    <name evidence="6" type="ORF">CONPUDRAFT_116859</name>
</gene>
<organism evidence="6 7">
    <name type="scientific">Coniophora puteana (strain RWD-64-598)</name>
    <name type="common">Brown rot fungus</name>
    <dbReference type="NCBI Taxonomy" id="741705"/>
    <lineage>
        <taxon>Eukaryota</taxon>
        <taxon>Fungi</taxon>
        <taxon>Dikarya</taxon>
        <taxon>Basidiomycota</taxon>
        <taxon>Agaricomycotina</taxon>
        <taxon>Agaricomycetes</taxon>
        <taxon>Agaricomycetidae</taxon>
        <taxon>Boletales</taxon>
        <taxon>Coniophorineae</taxon>
        <taxon>Coniophoraceae</taxon>
        <taxon>Coniophora</taxon>
    </lineage>
</organism>
<dbReference type="InterPro" id="IPR023753">
    <property type="entry name" value="FAD/NAD-binding_dom"/>
</dbReference>
<reference evidence="7" key="1">
    <citation type="journal article" date="2012" name="Science">
        <title>The Paleozoic origin of enzymatic lignin decomposition reconstructed from 31 fungal genomes.</title>
        <authorList>
            <person name="Floudas D."/>
            <person name="Binder M."/>
            <person name="Riley R."/>
            <person name="Barry K."/>
            <person name="Blanchette R.A."/>
            <person name="Henrissat B."/>
            <person name="Martinez A.T."/>
            <person name="Otillar R."/>
            <person name="Spatafora J.W."/>
            <person name="Yadav J.S."/>
            <person name="Aerts A."/>
            <person name="Benoit I."/>
            <person name="Boyd A."/>
            <person name="Carlson A."/>
            <person name="Copeland A."/>
            <person name="Coutinho P.M."/>
            <person name="de Vries R.P."/>
            <person name="Ferreira P."/>
            <person name="Findley K."/>
            <person name="Foster B."/>
            <person name="Gaskell J."/>
            <person name="Glotzer D."/>
            <person name="Gorecki P."/>
            <person name="Heitman J."/>
            <person name="Hesse C."/>
            <person name="Hori C."/>
            <person name="Igarashi K."/>
            <person name="Jurgens J.A."/>
            <person name="Kallen N."/>
            <person name="Kersten P."/>
            <person name="Kohler A."/>
            <person name="Kuees U."/>
            <person name="Kumar T.K.A."/>
            <person name="Kuo A."/>
            <person name="LaButti K."/>
            <person name="Larrondo L.F."/>
            <person name="Lindquist E."/>
            <person name="Ling A."/>
            <person name="Lombard V."/>
            <person name="Lucas S."/>
            <person name="Lundell T."/>
            <person name="Martin R."/>
            <person name="McLaughlin D.J."/>
            <person name="Morgenstern I."/>
            <person name="Morin E."/>
            <person name="Murat C."/>
            <person name="Nagy L.G."/>
            <person name="Nolan M."/>
            <person name="Ohm R.A."/>
            <person name="Patyshakuliyeva A."/>
            <person name="Rokas A."/>
            <person name="Ruiz-Duenas F.J."/>
            <person name="Sabat G."/>
            <person name="Salamov A."/>
            <person name="Samejima M."/>
            <person name="Schmutz J."/>
            <person name="Slot J.C."/>
            <person name="St John F."/>
            <person name="Stenlid J."/>
            <person name="Sun H."/>
            <person name="Sun S."/>
            <person name="Syed K."/>
            <person name="Tsang A."/>
            <person name="Wiebenga A."/>
            <person name="Young D."/>
            <person name="Pisabarro A."/>
            <person name="Eastwood D.C."/>
            <person name="Martin F."/>
            <person name="Cullen D."/>
            <person name="Grigoriev I.V."/>
            <person name="Hibbett D.S."/>
        </authorList>
    </citation>
    <scope>NUCLEOTIDE SEQUENCE [LARGE SCALE GENOMIC DNA]</scope>
    <source>
        <strain evidence="7">RWD-64-598 SS2</strain>
    </source>
</reference>
<dbReference type="Proteomes" id="UP000053558">
    <property type="component" value="Unassembled WGS sequence"/>
</dbReference>
<dbReference type="Gene3D" id="3.50.50.60">
    <property type="entry name" value="FAD/NAD(P)-binding domain"/>
    <property type="match status" value="2"/>
</dbReference>
<dbReference type="RefSeq" id="XP_007764422.1">
    <property type="nucleotide sequence ID" value="XM_007766232.1"/>
</dbReference>
<keyword evidence="4" id="KW-0732">Signal</keyword>
<evidence type="ECO:0000256" key="2">
    <source>
        <dbReference type="ARBA" id="ARBA00022827"/>
    </source>
</evidence>
<evidence type="ECO:0000259" key="5">
    <source>
        <dbReference type="Pfam" id="PF07992"/>
    </source>
</evidence>
<dbReference type="OrthoDB" id="66881at2759"/>
<dbReference type="PRINTS" id="PR00419">
    <property type="entry name" value="ADXRDTASE"/>
</dbReference>
<feature type="signal peptide" evidence="4">
    <location>
        <begin position="1"/>
        <end position="21"/>
    </location>
</feature>
<dbReference type="Pfam" id="PF07992">
    <property type="entry name" value="Pyr_redox_2"/>
    <property type="match status" value="1"/>
</dbReference>
<dbReference type="GO" id="GO:0016491">
    <property type="term" value="F:oxidoreductase activity"/>
    <property type="evidence" value="ECO:0007669"/>
    <property type="project" value="UniProtKB-KW"/>
</dbReference>